<accession>X1FA34</accession>
<gene>
    <name evidence="1" type="ORF">S03H2_21110</name>
</gene>
<dbReference type="AlphaFoldDB" id="X1FA34"/>
<dbReference type="EMBL" id="BARU01011203">
    <property type="protein sequence ID" value="GAH42471.1"/>
    <property type="molecule type" value="Genomic_DNA"/>
</dbReference>
<feature type="non-terminal residue" evidence="1">
    <location>
        <position position="1"/>
    </location>
</feature>
<name>X1FA34_9ZZZZ</name>
<evidence type="ECO:0000313" key="1">
    <source>
        <dbReference type="EMBL" id="GAH42471.1"/>
    </source>
</evidence>
<protein>
    <submittedName>
        <fullName evidence="1">Uncharacterized protein</fullName>
    </submittedName>
</protein>
<proteinExistence type="predicted"/>
<organism evidence="1">
    <name type="scientific">marine sediment metagenome</name>
    <dbReference type="NCBI Taxonomy" id="412755"/>
    <lineage>
        <taxon>unclassified sequences</taxon>
        <taxon>metagenomes</taxon>
        <taxon>ecological metagenomes</taxon>
    </lineage>
</organism>
<reference evidence="1" key="1">
    <citation type="journal article" date="2014" name="Front. Microbiol.">
        <title>High frequency of phylogenetically diverse reductive dehalogenase-homologous genes in deep subseafloor sedimentary metagenomes.</title>
        <authorList>
            <person name="Kawai M."/>
            <person name="Futagami T."/>
            <person name="Toyoda A."/>
            <person name="Takaki Y."/>
            <person name="Nishi S."/>
            <person name="Hori S."/>
            <person name="Arai W."/>
            <person name="Tsubouchi T."/>
            <person name="Morono Y."/>
            <person name="Uchiyama I."/>
            <person name="Ito T."/>
            <person name="Fujiyama A."/>
            <person name="Inagaki F."/>
            <person name="Takami H."/>
        </authorList>
    </citation>
    <scope>NUCLEOTIDE SEQUENCE</scope>
    <source>
        <strain evidence="1">Expedition CK06-06</strain>
    </source>
</reference>
<sequence length="52" mass="6090">QIGFLKNGNDQITLTDKGTYWIHAFEDFFSIDYISKLWGTSKLNPWPEKVIL</sequence>
<comment type="caution">
    <text evidence="1">The sequence shown here is derived from an EMBL/GenBank/DDBJ whole genome shotgun (WGS) entry which is preliminary data.</text>
</comment>